<reference evidence="1" key="2">
    <citation type="submission" date="2017-06" db="EMBL/GenBank/DDBJ databases">
        <title>WGS assembly of Brachypodium distachyon.</title>
        <authorList>
            <consortium name="The International Brachypodium Initiative"/>
            <person name="Lucas S."/>
            <person name="Harmon-Smith M."/>
            <person name="Lail K."/>
            <person name="Tice H."/>
            <person name="Grimwood J."/>
            <person name="Bruce D."/>
            <person name="Barry K."/>
            <person name="Shu S."/>
            <person name="Lindquist E."/>
            <person name="Wang M."/>
            <person name="Pitluck S."/>
            <person name="Vogel J.P."/>
            <person name="Garvin D.F."/>
            <person name="Mockler T.C."/>
            <person name="Schmutz J."/>
            <person name="Rokhsar D."/>
            <person name="Bevan M.W."/>
        </authorList>
    </citation>
    <scope>NUCLEOTIDE SEQUENCE</scope>
    <source>
        <strain evidence="1">Bd21</strain>
    </source>
</reference>
<evidence type="ECO:0000313" key="1">
    <source>
        <dbReference type="EMBL" id="PNT72200.1"/>
    </source>
</evidence>
<dbReference type="AlphaFoldDB" id="A0A2K2DD46"/>
<gene>
    <name evidence="1" type="ORF">BRADI_2g41245v3</name>
</gene>
<evidence type="ECO:0000313" key="3">
    <source>
        <dbReference type="Proteomes" id="UP000008810"/>
    </source>
</evidence>
<accession>A0A2K2DD46</accession>
<dbReference type="InParanoid" id="A0A2K2DD46"/>
<dbReference type="EMBL" id="CM000881">
    <property type="protein sequence ID" value="PNT72200.1"/>
    <property type="molecule type" value="Genomic_DNA"/>
</dbReference>
<dbReference type="Proteomes" id="UP000008810">
    <property type="component" value="Chromosome 2"/>
</dbReference>
<organism evidence="1">
    <name type="scientific">Brachypodium distachyon</name>
    <name type="common">Purple false brome</name>
    <name type="synonym">Trachynia distachya</name>
    <dbReference type="NCBI Taxonomy" id="15368"/>
    <lineage>
        <taxon>Eukaryota</taxon>
        <taxon>Viridiplantae</taxon>
        <taxon>Streptophyta</taxon>
        <taxon>Embryophyta</taxon>
        <taxon>Tracheophyta</taxon>
        <taxon>Spermatophyta</taxon>
        <taxon>Magnoliopsida</taxon>
        <taxon>Liliopsida</taxon>
        <taxon>Poales</taxon>
        <taxon>Poaceae</taxon>
        <taxon>BOP clade</taxon>
        <taxon>Pooideae</taxon>
        <taxon>Stipodae</taxon>
        <taxon>Brachypodieae</taxon>
        <taxon>Brachypodium</taxon>
    </lineage>
</organism>
<reference evidence="2" key="3">
    <citation type="submission" date="2018-08" db="UniProtKB">
        <authorList>
            <consortium name="EnsemblPlants"/>
        </authorList>
    </citation>
    <scope>IDENTIFICATION</scope>
    <source>
        <strain evidence="2">cv. Bd21</strain>
    </source>
</reference>
<name>A0A2K2DD46_BRADI</name>
<sequence length="83" mass="9367">MTIDPLEVVQIMFQTCFPLTLREQFQVTTPMTSSPVAVSFSKVVFAFVGASRLHLSKSAMPADWGWKIQNIWHVFVSATGEKY</sequence>
<proteinExistence type="predicted"/>
<dbReference type="Gramene" id="PNT72200">
    <property type="protein sequence ID" value="PNT72200"/>
    <property type="gene ID" value="BRADI_2g41245v3"/>
</dbReference>
<reference evidence="1 2" key="1">
    <citation type="journal article" date="2010" name="Nature">
        <title>Genome sequencing and analysis of the model grass Brachypodium distachyon.</title>
        <authorList>
            <consortium name="International Brachypodium Initiative"/>
        </authorList>
    </citation>
    <scope>NUCLEOTIDE SEQUENCE [LARGE SCALE GENOMIC DNA]</scope>
    <source>
        <strain evidence="1 2">Bd21</strain>
    </source>
</reference>
<keyword evidence="3" id="KW-1185">Reference proteome</keyword>
<dbReference type="EnsemblPlants" id="PNT72200">
    <property type="protein sequence ID" value="PNT72200"/>
    <property type="gene ID" value="BRADI_2g41245v3"/>
</dbReference>
<protein>
    <submittedName>
        <fullName evidence="1 2">Uncharacterized protein</fullName>
    </submittedName>
</protein>
<evidence type="ECO:0000313" key="2">
    <source>
        <dbReference type="EnsemblPlants" id="PNT72200"/>
    </source>
</evidence>